<dbReference type="PANTHER" id="PTHR11328">
    <property type="entry name" value="MAJOR FACILITATOR SUPERFAMILY DOMAIN-CONTAINING PROTEIN"/>
    <property type="match status" value="1"/>
</dbReference>
<dbReference type="PANTHER" id="PTHR11328:SF24">
    <property type="entry name" value="MAJOR FACILITATOR SUPERFAMILY (MFS) PROFILE DOMAIN-CONTAINING PROTEIN"/>
    <property type="match status" value="1"/>
</dbReference>
<feature type="region of interest" description="Disordered" evidence="1">
    <location>
        <begin position="1"/>
        <end position="20"/>
    </location>
</feature>
<feature type="transmembrane region" description="Helical" evidence="2">
    <location>
        <begin position="182"/>
        <end position="201"/>
    </location>
</feature>
<feature type="transmembrane region" description="Helical" evidence="2">
    <location>
        <begin position="355"/>
        <end position="374"/>
    </location>
</feature>
<dbReference type="Proteomes" id="UP001610818">
    <property type="component" value="Unassembled WGS sequence"/>
</dbReference>
<dbReference type="Gene3D" id="1.20.1250.20">
    <property type="entry name" value="MFS general substrate transporter like domains"/>
    <property type="match status" value="1"/>
</dbReference>
<dbReference type="InterPro" id="IPR039672">
    <property type="entry name" value="MFS_2"/>
</dbReference>
<organism evidence="3 4">
    <name type="scientific">Streptomyces longisporoflavus</name>
    <dbReference type="NCBI Taxonomy" id="28044"/>
    <lineage>
        <taxon>Bacteria</taxon>
        <taxon>Bacillati</taxon>
        <taxon>Actinomycetota</taxon>
        <taxon>Actinomycetes</taxon>
        <taxon>Kitasatosporales</taxon>
        <taxon>Streptomycetaceae</taxon>
        <taxon>Streptomyces</taxon>
    </lineage>
</organism>
<reference evidence="3 4" key="1">
    <citation type="submission" date="2024-10" db="EMBL/GenBank/DDBJ databases">
        <title>The Natural Products Discovery Center: Release of the First 8490 Sequenced Strains for Exploring Actinobacteria Biosynthetic Diversity.</title>
        <authorList>
            <person name="Kalkreuter E."/>
            <person name="Kautsar S.A."/>
            <person name="Yang D."/>
            <person name="Bader C.D."/>
            <person name="Teijaro C.N."/>
            <person name="Fluegel L."/>
            <person name="Davis C.M."/>
            <person name="Simpson J.R."/>
            <person name="Lauterbach L."/>
            <person name="Steele A.D."/>
            <person name="Gui C."/>
            <person name="Meng S."/>
            <person name="Li G."/>
            <person name="Viehrig K."/>
            <person name="Ye F."/>
            <person name="Su P."/>
            <person name="Kiefer A.F."/>
            <person name="Nichols A."/>
            <person name="Cepeda A.J."/>
            <person name="Yan W."/>
            <person name="Fan B."/>
            <person name="Jiang Y."/>
            <person name="Adhikari A."/>
            <person name="Zheng C.-J."/>
            <person name="Schuster L."/>
            <person name="Cowan T.M."/>
            <person name="Smanski M.J."/>
            <person name="Chevrette M.G."/>
            <person name="De Carvalho L.P.S."/>
            <person name="Shen B."/>
        </authorList>
    </citation>
    <scope>NUCLEOTIDE SEQUENCE [LARGE SCALE GENOMIC DNA]</scope>
    <source>
        <strain evidence="3 4">NPDC017990</strain>
    </source>
</reference>
<keyword evidence="4" id="KW-1185">Reference proteome</keyword>
<feature type="transmembrane region" description="Helical" evidence="2">
    <location>
        <begin position="267"/>
        <end position="293"/>
    </location>
</feature>
<dbReference type="Pfam" id="PF13347">
    <property type="entry name" value="MFS_2"/>
    <property type="match status" value="1"/>
</dbReference>
<evidence type="ECO:0000256" key="1">
    <source>
        <dbReference type="SAM" id="MobiDB-lite"/>
    </source>
</evidence>
<dbReference type="EMBL" id="JBIRGQ010000008">
    <property type="protein sequence ID" value="MFH8550597.1"/>
    <property type="molecule type" value="Genomic_DNA"/>
</dbReference>
<protein>
    <submittedName>
        <fullName evidence="3">MFS transporter</fullName>
    </submittedName>
</protein>
<keyword evidence="2" id="KW-1133">Transmembrane helix</keyword>
<feature type="transmembrane region" description="Helical" evidence="2">
    <location>
        <begin position="449"/>
        <end position="474"/>
    </location>
</feature>
<dbReference type="InterPro" id="IPR036259">
    <property type="entry name" value="MFS_trans_sf"/>
</dbReference>
<feature type="transmembrane region" description="Helical" evidence="2">
    <location>
        <begin position="68"/>
        <end position="92"/>
    </location>
</feature>
<accession>A0ABW7R022</accession>
<evidence type="ECO:0000313" key="4">
    <source>
        <dbReference type="Proteomes" id="UP001610818"/>
    </source>
</evidence>
<feature type="compositionally biased region" description="Polar residues" evidence="1">
    <location>
        <begin position="1"/>
        <end position="10"/>
    </location>
</feature>
<sequence>MVSNEATTGTEPVDGRDAVSRKAEKATWRMTRGERARYQLGYAGYSIGFNIVAYFMTMFLMFQSVNLAVVGSLIFIVKAIDAVDDLLFGYFIDRVNPARLRFLRKIAGSGKYLPWYRVTFSLLPLSTVIFFAMPGGVSVGVKIAWFAVAYLLYDLAATLSQVPMQAMVVTLTDKVTERDSILKFRGLWAVAVAVLSGLVWQSLVSEFVGWSVAGVAIGSAVVVLIMLVPLARKVTEYNVELKSASPETTPAYTVREMFKAVRLNKPMLIILASDMVSGATLTMVTTNVFAAFYLFDNSLILQVPVLFAFVPALILQFFADRIAHAIGKRNAIVGFGLLGSICGITLFFVGHGNLYLVIFLMAIQGVPVSVNLVLRSFLVPDTVEYARYKTGQDCTAIFFAMDSFSTKLVGGVAPAVAMFILGLGGWVTVKADSFADLAAHGVAQPAGALTALWITVSLIPAVGALVCSVVLMFYRLRDEDAALMARCNSGDITREECEAQLSRAY</sequence>
<feature type="transmembrane region" description="Helical" evidence="2">
    <location>
        <begin position="299"/>
        <end position="319"/>
    </location>
</feature>
<keyword evidence="2" id="KW-0472">Membrane</keyword>
<dbReference type="RefSeq" id="WP_397717141.1">
    <property type="nucleotide sequence ID" value="NZ_JBIRGN010000008.1"/>
</dbReference>
<evidence type="ECO:0000256" key="2">
    <source>
        <dbReference type="SAM" id="Phobius"/>
    </source>
</evidence>
<feature type="transmembrane region" description="Helical" evidence="2">
    <location>
        <begin position="143"/>
        <end position="162"/>
    </location>
</feature>
<proteinExistence type="predicted"/>
<evidence type="ECO:0000313" key="3">
    <source>
        <dbReference type="EMBL" id="MFH8550597.1"/>
    </source>
</evidence>
<feature type="transmembrane region" description="Helical" evidence="2">
    <location>
        <begin position="331"/>
        <end position="349"/>
    </location>
</feature>
<feature type="transmembrane region" description="Helical" evidence="2">
    <location>
        <begin position="113"/>
        <end position="137"/>
    </location>
</feature>
<feature type="transmembrane region" description="Helical" evidence="2">
    <location>
        <begin position="207"/>
        <end position="228"/>
    </location>
</feature>
<feature type="transmembrane region" description="Helical" evidence="2">
    <location>
        <begin position="40"/>
        <end position="62"/>
    </location>
</feature>
<gene>
    <name evidence="3" type="ORF">ACH4F9_36960</name>
</gene>
<comment type="caution">
    <text evidence="3">The sequence shown here is derived from an EMBL/GenBank/DDBJ whole genome shotgun (WGS) entry which is preliminary data.</text>
</comment>
<dbReference type="SUPFAM" id="SSF103473">
    <property type="entry name" value="MFS general substrate transporter"/>
    <property type="match status" value="1"/>
</dbReference>
<keyword evidence="2" id="KW-0812">Transmembrane</keyword>
<feature type="transmembrane region" description="Helical" evidence="2">
    <location>
        <begin position="408"/>
        <end position="429"/>
    </location>
</feature>
<name>A0ABW7R022_9ACTN</name>